<dbReference type="Proteomes" id="UP001283361">
    <property type="component" value="Unassembled WGS sequence"/>
</dbReference>
<gene>
    <name evidence="1" type="ORF">RRG08_049573</name>
</gene>
<comment type="caution">
    <text evidence="1">The sequence shown here is derived from an EMBL/GenBank/DDBJ whole genome shotgun (WGS) entry which is preliminary data.</text>
</comment>
<protein>
    <submittedName>
        <fullName evidence="1">Uncharacterized protein</fullName>
    </submittedName>
</protein>
<dbReference type="EMBL" id="JAWDGP010001132">
    <property type="protein sequence ID" value="KAK3794173.1"/>
    <property type="molecule type" value="Genomic_DNA"/>
</dbReference>
<organism evidence="1 2">
    <name type="scientific">Elysia crispata</name>
    <name type="common">lettuce slug</name>
    <dbReference type="NCBI Taxonomy" id="231223"/>
    <lineage>
        <taxon>Eukaryota</taxon>
        <taxon>Metazoa</taxon>
        <taxon>Spiralia</taxon>
        <taxon>Lophotrochozoa</taxon>
        <taxon>Mollusca</taxon>
        <taxon>Gastropoda</taxon>
        <taxon>Heterobranchia</taxon>
        <taxon>Euthyneura</taxon>
        <taxon>Panpulmonata</taxon>
        <taxon>Sacoglossa</taxon>
        <taxon>Placobranchoidea</taxon>
        <taxon>Plakobranchidae</taxon>
        <taxon>Elysia</taxon>
    </lineage>
</organism>
<sequence>MSNPWQKNRLRARHGVLAQEALQEEKITNHSKRGNIPTGNSRQVILVNSQSHDSNLGTFLHVFTFHPEEPARRKAVSSSTEATSVALAMLPDHPASFTHRINLVQSGGDTDVTGHARSLRSGVEASMVASSRTLKSKACGGTTVQHDALINQKRLVFGKSSSVWAKSPCFWAEFWQPLKTSVLRQGWRSPEI</sequence>
<keyword evidence="2" id="KW-1185">Reference proteome</keyword>
<accession>A0AAE1E610</accession>
<proteinExistence type="predicted"/>
<name>A0AAE1E610_9GAST</name>
<evidence type="ECO:0000313" key="2">
    <source>
        <dbReference type="Proteomes" id="UP001283361"/>
    </source>
</evidence>
<evidence type="ECO:0000313" key="1">
    <source>
        <dbReference type="EMBL" id="KAK3794173.1"/>
    </source>
</evidence>
<reference evidence="1" key="1">
    <citation type="journal article" date="2023" name="G3 (Bethesda)">
        <title>A reference genome for the long-term kleptoplast-retaining sea slug Elysia crispata morphotype clarki.</title>
        <authorList>
            <person name="Eastman K.E."/>
            <person name="Pendleton A.L."/>
            <person name="Shaikh M.A."/>
            <person name="Suttiyut T."/>
            <person name="Ogas R."/>
            <person name="Tomko P."/>
            <person name="Gavelis G."/>
            <person name="Widhalm J.R."/>
            <person name="Wisecaver J.H."/>
        </authorList>
    </citation>
    <scope>NUCLEOTIDE SEQUENCE</scope>
    <source>
        <strain evidence="1">ECLA1</strain>
    </source>
</reference>
<dbReference type="AlphaFoldDB" id="A0AAE1E610"/>